<accession>A0ABS8XQM4</accession>
<dbReference type="RefSeq" id="WP_233372063.1">
    <property type="nucleotide sequence ID" value="NZ_JAJTWU010000004.1"/>
</dbReference>
<dbReference type="Gene3D" id="3.30.300.20">
    <property type="match status" value="1"/>
</dbReference>
<reference evidence="2 3" key="1">
    <citation type="submission" date="2021-12" db="EMBL/GenBank/DDBJ databases">
        <title>Genome seq of P8.</title>
        <authorList>
            <person name="Seo T."/>
        </authorList>
    </citation>
    <scope>NUCLEOTIDE SEQUENCE [LARGE SCALE GENOMIC DNA]</scope>
    <source>
        <strain evidence="2 3">P8</strain>
    </source>
</reference>
<keyword evidence="3" id="KW-1185">Reference proteome</keyword>
<comment type="caution">
    <text evidence="2">The sequence shown here is derived from an EMBL/GenBank/DDBJ whole genome shotgun (WGS) entry which is preliminary data.</text>
</comment>
<dbReference type="Proteomes" id="UP001200741">
    <property type="component" value="Unassembled WGS sequence"/>
</dbReference>
<evidence type="ECO:0000256" key="1">
    <source>
        <dbReference type="SAM" id="MobiDB-lite"/>
    </source>
</evidence>
<dbReference type="NCBIfam" id="TIGR03562">
    <property type="entry name" value="osmo_induc_OsmC"/>
    <property type="match status" value="1"/>
</dbReference>
<sequence>MTEKTASIHWEGSGKKGKGEISTETGALERYPYGFASRFEDDRRGTNPEEILAAAHAACFTMAFSFACDKAGFATEKIDAQARVRLSPQGEGFVIDRIALTLNADVPGIDEAKFQEIAQAAKRDCPLSKALASVAEISLQATLTTGAP</sequence>
<dbReference type="InterPro" id="IPR052707">
    <property type="entry name" value="OsmC_Ohr_Peroxiredoxin"/>
</dbReference>
<evidence type="ECO:0000313" key="2">
    <source>
        <dbReference type="EMBL" id="MCE4555041.1"/>
    </source>
</evidence>
<dbReference type="InterPro" id="IPR036102">
    <property type="entry name" value="OsmC/Ohrsf"/>
</dbReference>
<dbReference type="SUPFAM" id="SSF82784">
    <property type="entry name" value="OsmC-like"/>
    <property type="match status" value="1"/>
</dbReference>
<feature type="compositionally biased region" description="Basic and acidic residues" evidence="1">
    <location>
        <begin position="12"/>
        <end position="21"/>
    </location>
</feature>
<proteinExistence type="predicted"/>
<dbReference type="Pfam" id="PF02566">
    <property type="entry name" value="OsmC"/>
    <property type="match status" value="1"/>
</dbReference>
<name>A0ABS8XQM4_9BURK</name>
<organism evidence="2 3">
    <name type="scientific">Pelomonas cellulosilytica</name>
    <dbReference type="NCBI Taxonomy" id="2906762"/>
    <lineage>
        <taxon>Bacteria</taxon>
        <taxon>Pseudomonadati</taxon>
        <taxon>Pseudomonadota</taxon>
        <taxon>Betaproteobacteria</taxon>
        <taxon>Burkholderiales</taxon>
        <taxon>Sphaerotilaceae</taxon>
        <taxon>Roseateles</taxon>
    </lineage>
</organism>
<dbReference type="EMBL" id="JAJTWU010000004">
    <property type="protein sequence ID" value="MCE4555041.1"/>
    <property type="molecule type" value="Genomic_DNA"/>
</dbReference>
<feature type="region of interest" description="Disordered" evidence="1">
    <location>
        <begin position="1"/>
        <end position="21"/>
    </location>
</feature>
<dbReference type="InterPro" id="IPR019904">
    <property type="entry name" value="Peroxiredoxin_OsmC"/>
</dbReference>
<dbReference type="InterPro" id="IPR003718">
    <property type="entry name" value="OsmC/Ohr_fam"/>
</dbReference>
<dbReference type="PANTHER" id="PTHR42830">
    <property type="entry name" value="OSMOTICALLY INDUCIBLE FAMILY PROTEIN"/>
    <property type="match status" value="1"/>
</dbReference>
<evidence type="ECO:0000313" key="3">
    <source>
        <dbReference type="Proteomes" id="UP001200741"/>
    </source>
</evidence>
<gene>
    <name evidence="2" type="ORF">LXT13_11455</name>
</gene>
<dbReference type="InterPro" id="IPR015946">
    <property type="entry name" value="KH_dom-like_a/b"/>
</dbReference>
<protein>
    <submittedName>
        <fullName evidence="2">OsmC family protein</fullName>
    </submittedName>
</protein>
<dbReference type="PANTHER" id="PTHR42830:SF1">
    <property type="entry name" value="OSMOTICALLY INDUCIBLE FAMILY PROTEIN"/>
    <property type="match status" value="1"/>
</dbReference>